<gene>
    <name evidence="6" type="ORF">GM415_05740</name>
</gene>
<dbReference type="PANTHER" id="PTHR11219:SF69">
    <property type="entry name" value="TENEURIN-A"/>
    <property type="match status" value="1"/>
</dbReference>
<evidence type="ECO:0000256" key="3">
    <source>
        <dbReference type="ARBA" id="ARBA00023157"/>
    </source>
</evidence>
<dbReference type="GO" id="GO:0050482">
    <property type="term" value="P:arachidonate secretion"/>
    <property type="evidence" value="ECO:0007669"/>
    <property type="project" value="InterPro"/>
</dbReference>
<proteinExistence type="predicted"/>
<dbReference type="InterPro" id="IPR036444">
    <property type="entry name" value="PLipase_A2_dom_sf"/>
</dbReference>
<name>A0A6I6JHQ9_9BACT</name>
<dbReference type="Pfam" id="PF25023">
    <property type="entry name" value="TEN_YD-shell"/>
    <property type="match status" value="1"/>
</dbReference>
<evidence type="ECO:0000256" key="2">
    <source>
        <dbReference type="ARBA" id="ARBA00022737"/>
    </source>
</evidence>
<dbReference type="PANTHER" id="PTHR11219">
    <property type="entry name" value="TENEURIN AND N-ACETYLGLUCOSAMINE-1-PHOSPHODIESTER ALPHA-N-ACETYLGLUCOSAMINIDASE"/>
    <property type="match status" value="1"/>
</dbReference>
<feature type="domain" description="Teneurin-like YD-shell" evidence="5">
    <location>
        <begin position="3"/>
        <end position="273"/>
    </location>
</feature>
<dbReference type="Gene3D" id="1.20.90.10">
    <property type="entry name" value="Phospholipase A2 domain"/>
    <property type="match status" value="1"/>
</dbReference>
<evidence type="ECO:0000313" key="7">
    <source>
        <dbReference type="Proteomes" id="UP000428328"/>
    </source>
</evidence>
<evidence type="ECO:0000256" key="1">
    <source>
        <dbReference type="ARBA" id="ARBA00022536"/>
    </source>
</evidence>
<dbReference type="InterPro" id="IPR022385">
    <property type="entry name" value="Rhs_assc_core"/>
</dbReference>
<dbReference type="GO" id="GO:0006644">
    <property type="term" value="P:phospholipid metabolic process"/>
    <property type="evidence" value="ECO:0007669"/>
    <property type="project" value="InterPro"/>
</dbReference>
<feature type="region of interest" description="Disordered" evidence="4">
    <location>
        <begin position="411"/>
        <end position="431"/>
    </location>
</feature>
<dbReference type="RefSeq" id="WP_158946862.1">
    <property type="nucleotide sequence ID" value="NZ_CP046400.1"/>
</dbReference>
<dbReference type="InterPro" id="IPR056823">
    <property type="entry name" value="TEN-like_YD-shell"/>
</dbReference>
<evidence type="ECO:0000313" key="6">
    <source>
        <dbReference type="EMBL" id="QGY39637.1"/>
    </source>
</evidence>
<organism evidence="6 7">
    <name type="scientific">Pseudodesulfovibrio cashew</name>
    <dbReference type="NCBI Taxonomy" id="2678688"/>
    <lineage>
        <taxon>Bacteria</taxon>
        <taxon>Pseudomonadati</taxon>
        <taxon>Thermodesulfobacteriota</taxon>
        <taxon>Desulfovibrionia</taxon>
        <taxon>Desulfovibrionales</taxon>
        <taxon>Desulfovibrionaceae</taxon>
    </lineage>
</organism>
<dbReference type="KEGG" id="psel:GM415_05740"/>
<dbReference type="EMBL" id="CP046400">
    <property type="protein sequence ID" value="QGY39637.1"/>
    <property type="molecule type" value="Genomic_DNA"/>
</dbReference>
<dbReference type="NCBIfam" id="TIGR03696">
    <property type="entry name" value="Rhs_assc_core"/>
    <property type="match status" value="1"/>
</dbReference>
<keyword evidence="1" id="KW-0245">EGF-like domain</keyword>
<keyword evidence="2" id="KW-0677">Repeat</keyword>
<evidence type="ECO:0000256" key="4">
    <source>
        <dbReference type="SAM" id="MobiDB-lite"/>
    </source>
</evidence>
<dbReference type="Proteomes" id="UP000428328">
    <property type="component" value="Chromosome"/>
</dbReference>
<keyword evidence="7" id="KW-1185">Reference proteome</keyword>
<dbReference type="GO" id="GO:0004623">
    <property type="term" value="F:phospholipase A2 activity"/>
    <property type="evidence" value="ECO:0007669"/>
    <property type="project" value="InterPro"/>
</dbReference>
<accession>A0A6I6JHQ9</accession>
<reference evidence="6 7" key="1">
    <citation type="submission" date="2019-11" db="EMBL/GenBank/DDBJ databases">
        <authorList>
            <person name="Zheng R.K."/>
            <person name="Sun C.M."/>
        </authorList>
    </citation>
    <scope>NUCLEOTIDE SEQUENCE [LARGE SCALE GENOMIC DNA]</scope>
    <source>
        <strain evidence="6 7">SRB007</strain>
    </source>
</reference>
<keyword evidence="3" id="KW-1015">Disulfide bond</keyword>
<dbReference type="InterPro" id="IPR051216">
    <property type="entry name" value="Teneurin"/>
</dbReference>
<evidence type="ECO:0000259" key="5">
    <source>
        <dbReference type="Pfam" id="PF25023"/>
    </source>
</evidence>
<dbReference type="Gene3D" id="2.180.10.10">
    <property type="entry name" value="RHS repeat-associated core"/>
    <property type="match status" value="1"/>
</dbReference>
<protein>
    <submittedName>
        <fullName evidence="6">RHS repeat-associated core domain-containing protein</fullName>
    </submittedName>
</protein>
<dbReference type="AlphaFoldDB" id="A0A6I6JHQ9"/>
<sequence length="445" mass="50638">MSNVYTCELKHDRNGRIVEKVETVQGKAMKWTYAYDKEGRLFEAHLGNRLVCQCHYDREGRRQQDYFPRTHGKDIRNYSYRMDNRLASAGNNRFTHDKNGFRSIWNHEGQYTTYRYAPDYRLLRAEQEDAGIVFEFTHDENGRREVKYRNGELVEAYTWLDFLRLAGFHDGEAGYRFAYDGDERTPYAMQREDGAVAYLYYDQVGSLRVVADGSGNVIKEILYDPFGGIIEDTNPGLRVPIGFAGGLHDRDLGFVRFGWRDYDTFTSRWTAPDPLGDKGGDPDWYGYCLDDPVNGVDPLGLFAWLSQLLAKGAANEAAKTYEIMKNVKWGGNGRAPISDGPMYGNWGGKNYSGGKTGGEVGDAGPIDSSDVLYKQHDLAYEKAKNTPVLGDVKKAQREMIKMADKNLVNGLNELDSDPRNWPSPPPVGTEKTASWFKDKAEWWFK</sequence>